<reference evidence="1" key="1">
    <citation type="journal article" date="2015" name="Nature">
        <title>Complex archaea that bridge the gap between prokaryotes and eukaryotes.</title>
        <authorList>
            <person name="Spang A."/>
            <person name="Saw J.H."/>
            <person name="Jorgensen S.L."/>
            <person name="Zaremba-Niedzwiedzka K."/>
            <person name="Martijn J."/>
            <person name="Lind A.E."/>
            <person name="van Eijk R."/>
            <person name="Schleper C."/>
            <person name="Guy L."/>
            <person name="Ettema T.J."/>
        </authorList>
    </citation>
    <scope>NUCLEOTIDE SEQUENCE</scope>
</reference>
<proteinExistence type="predicted"/>
<dbReference type="EMBL" id="LAZR01004633">
    <property type="protein sequence ID" value="KKN06892.1"/>
    <property type="molecule type" value="Genomic_DNA"/>
</dbReference>
<evidence type="ECO:0000313" key="1">
    <source>
        <dbReference type="EMBL" id="KKN06892.1"/>
    </source>
</evidence>
<sequence length="71" mass="7659">MAKIEVRLTAAIPEHDWVYGEDVSALAEGAVEVTTPAGQVYITYDEHIGAVIVVRGEKATTTVKFNEKAVV</sequence>
<dbReference type="AlphaFoldDB" id="A0A0F9N517"/>
<comment type="caution">
    <text evidence="1">The sequence shown here is derived from an EMBL/GenBank/DDBJ whole genome shotgun (WGS) entry which is preliminary data.</text>
</comment>
<gene>
    <name evidence="1" type="ORF">LCGC14_1072690</name>
</gene>
<protein>
    <submittedName>
        <fullName evidence="1">Uncharacterized protein</fullName>
    </submittedName>
</protein>
<accession>A0A0F9N517</accession>
<name>A0A0F9N517_9ZZZZ</name>
<organism evidence="1">
    <name type="scientific">marine sediment metagenome</name>
    <dbReference type="NCBI Taxonomy" id="412755"/>
    <lineage>
        <taxon>unclassified sequences</taxon>
        <taxon>metagenomes</taxon>
        <taxon>ecological metagenomes</taxon>
    </lineage>
</organism>